<dbReference type="RefSeq" id="WP_132040622.1">
    <property type="nucleotide sequence ID" value="NZ_SLWU01000028.1"/>
</dbReference>
<evidence type="ECO:0000256" key="6">
    <source>
        <dbReference type="SAM" id="Phobius"/>
    </source>
</evidence>
<reference evidence="8 9" key="1">
    <citation type="submission" date="2019-03" db="EMBL/GenBank/DDBJ databases">
        <title>Genomic Encyclopedia of Type Strains, Phase IV (KMG-IV): sequencing the most valuable type-strain genomes for metagenomic binning, comparative biology and taxonomic classification.</title>
        <authorList>
            <person name="Goeker M."/>
        </authorList>
    </citation>
    <scope>NUCLEOTIDE SEQUENCE [LARGE SCALE GENOMIC DNA]</scope>
    <source>
        <strain evidence="8 9">DSM 13054</strain>
    </source>
</reference>
<evidence type="ECO:0000259" key="7">
    <source>
        <dbReference type="Pfam" id="PF00482"/>
    </source>
</evidence>
<evidence type="ECO:0000313" key="8">
    <source>
        <dbReference type="EMBL" id="TCO57782.1"/>
    </source>
</evidence>
<feature type="transmembrane region" description="Helical" evidence="6">
    <location>
        <begin position="78"/>
        <end position="95"/>
    </location>
</feature>
<name>A0A4R2JHF8_9THEO</name>
<dbReference type="EMBL" id="SLWU01000028">
    <property type="protein sequence ID" value="TCO57782.1"/>
    <property type="molecule type" value="Genomic_DNA"/>
</dbReference>
<gene>
    <name evidence="8" type="ORF">EV203_12811</name>
</gene>
<evidence type="ECO:0000313" key="9">
    <source>
        <dbReference type="Proteomes" id="UP000294886"/>
    </source>
</evidence>
<sequence>MLLLISFVASLAFVTSILTLYLFRVYKRQQIIKKMERQLVAPKEKKFSILEMLGYNDLVIKTQNIISNVGLNLDAENFLFTVLLLDTLAVAGSIILQSGYWGLVIVFGTNFALFYLLNDLAERKKRKRVLQFAEAAQDIADYLKVNNNLLNAIEKTVDSIENPLRRDFEKIVTKVYSGISLMEALKDFARESESPIIETWVDSMIFSTRMKADISQTSEIISTKIRKRIMQNRKIQALMMQTKSTVYAMILVMSIVMIGTILNTPDYMKILQAPTGKMAIAYTATSYFLTALYIFRKIDKMVGSV</sequence>
<evidence type="ECO:0000256" key="5">
    <source>
        <dbReference type="ARBA" id="ARBA00023136"/>
    </source>
</evidence>
<dbReference type="InterPro" id="IPR018076">
    <property type="entry name" value="T2SS_GspF_dom"/>
</dbReference>
<keyword evidence="5 6" id="KW-0472">Membrane</keyword>
<dbReference type="Proteomes" id="UP000294886">
    <property type="component" value="Unassembled WGS sequence"/>
</dbReference>
<dbReference type="PANTHER" id="PTHR35007">
    <property type="entry name" value="INTEGRAL MEMBRANE PROTEIN-RELATED"/>
    <property type="match status" value="1"/>
</dbReference>
<keyword evidence="4 6" id="KW-1133">Transmembrane helix</keyword>
<evidence type="ECO:0000256" key="4">
    <source>
        <dbReference type="ARBA" id="ARBA00022989"/>
    </source>
</evidence>
<protein>
    <submittedName>
        <fullName evidence="8">Tight adherence protein B</fullName>
    </submittedName>
</protein>
<evidence type="ECO:0000256" key="3">
    <source>
        <dbReference type="ARBA" id="ARBA00022692"/>
    </source>
</evidence>
<proteinExistence type="predicted"/>
<feature type="transmembrane region" description="Helical" evidence="6">
    <location>
        <begin position="6"/>
        <end position="26"/>
    </location>
</feature>
<comment type="subcellular location">
    <subcellularLocation>
        <location evidence="1">Cell membrane</location>
        <topology evidence="1">Multi-pass membrane protein</topology>
    </subcellularLocation>
</comment>
<dbReference type="GO" id="GO:0005886">
    <property type="term" value="C:plasma membrane"/>
    <property type="evidence" value="ECO:0007669"/>
    <property type="project" value="UniProtKB-SubCell"/>
</dbReference>
<comment type="caution">
    <text evidence="8">The sequence shown here is derived from an EMBL/GenBank/DDBJ whole genome shotgun (WGS) entry which is preliminary data.</text>
</comment>
<keyword evidence="3 6" id="KW-0812">Transmembrane</keyword>
<feature type="domain" description="Type II secretion system protein GspF" evidence="7">
    <location>
        <begin position="138"/>
        <end position="258"/>
    </location>
</feature>
<accession>A0A4R2JHF8</accession>
<feature type="transmembrane region" description="Helical" evidence="6">
    <location>
        <begin position="276"/>
        <end position="295"/>
    </location>
</feature>
<dbReference type="Pfam" id="PF00482">
    <property type="entry name" value="T2SSF"/>
    <property type="match status" value="1"/>
</dbReference>
<dbReference type="AlphaFoldDB" id="A0A4R2JHF8"/>
<evidence type="ECO:0000256" key="1">
    <source>
        <dbReference type="ARBA" id="ARBA00004651"/>
    </source>
</evidence>
<keyword evidence="2" id="KW-1003">Cell membrane</keyword>
<feature type="transmembrane region" description="Helical" evidence="6">
    <location>
        <begin position="244"/>
        <end position="264"/>
    </location>
</feature>
<evidence type="ECO:0000256" key="2">
    <source>
        <dbReference type="ARBA" id="ARBA00022475"/>
    </source>
</evidence>
<organism evidence="8 9">
    <name type="scientific">Caldanaerobacter subterraneus</name>
    <dbReference type="NCBI Taxonomy" id="911092"/>
    <lineage>
        <taxon>Bacteria</taxon>
        <taxon>Bacillati</taxon>
        <taxon>Bacillota</taxon>
        <taxon>Clostridia</taxon>
        <taxon>Thermoanaerobacterales</taxon>
        <taxon>Thermoanaerobacteraceae</taxon>
        <taxon>Caldanaerobacter</taxon>
    </lineage>
</organism>
<dbReference type="PANTHER" id="PTHR35007:SF1">
    <property type="entry name" value="PILUS ASSEMBLY PROTEIN"/>
    <property type="match status" value="1"/>
</dbReference>
<feature type="transmembrane region" description="Helical" evidence="6">
    <location>
        <begin position="101"/>
        <end position="118"/>
    </location>
</feature>